<keyword evidence="5" id="KW-1185">Reference proteome</keyword>
<evidence type="ECO:0000256" key="1">
    <source>
        <dbReference type="ARBA" id="ARBA00023054"/>
    </source>
</evidence>
<evidence type="ECO:0000313" key="5">
    <source>
        <dbReference type="Proteomes" id="UP001159427"/>
    </source>
</evidence>
<feature type="region of interest" description="Disordered" evidence="3">
    <location>
        <begin position="20"/>
        <end position="39"/>
    </location>
</feature>
<reference evidence="4 5" key="1">
    <citation type="submission" date="2022-05" db="EMBL/GenBank/DDBJ databases">
        <authorList>
            <consortium name="Genoscope - CEA"/>
            <person name="William W."/>
        </authorList>
    </citation>
    <scope>NUCLEOTIDE SEQUENCE [LARGE SCALE GENOMIC DNA]</scope>
</reference>
<sequence length="257" mass="30470">MALDLMNSYTGVGKSTMSSFREKMSKLKQEVRETEEKTKKCKEETLAARWREHNAKVQMKAMSERMSEIEEQIRKVETRIDYQNGRRKEVAEKSRENFRVRNDLEGSSINLKQMMRDLEEAQQHTLEVKKMNRGLQKVVAILEPKIEKAERREQKALDRAFLISQKLTVHRYLAEKRPEELPLPDEEMKAPMSDQEAKIMNIRGKIKGAVLRRRGFEKKKVALERKMEVMQQAMDNYKRRILDFQVSKRELLSSNFY</sequence>
<dbReference type="InterPro" id="IPR000533">
    <property type="entry name" value="Tropomyosin"/>
</dbReference>
<gene>
    <name evidence="4" type="ORF">PEVE_00010354</name>
</gene>
<protein>
    <submittedName>
        <fullName evidence="4">Uncharacterized protein</fullName>
    </submittedName>
</protein>
<evidence type="ECO:0000256" key="2">
    <source>
        <dbReference type="SAM" id="Coils"/>
    </source>
</evidence>
<evidence type="ECO:0000256" key="3">
    <source>
        <dbReference type="SAM" id="MobiDB-lite"/>
    </source>
</evidence>
<accession>A0ABN8M0H6</accession>
<comment type="caution">
    <text evidence="4">The sequence shown here is derived from an EMBL/GenBank/DDBJ whole genome shotgun (WGS) entry which is preliminary data.</text>
</comment>
<dbReference type="SUPFAM" id="SSF57997">
    <property type="entry name" value="Tropomyosin"/>
    <property type="match status" value="1"/>
</dbReference>
<dbReference type="EMBL" id="CALNXI010000173">
    <property type="protein sequence ID" value="CAH3021221.1"/>
    <property type="molecule type" value="Genomic_DNA"/>
</dbReference>
<organism evidence="4 5">
    <name type="scientific">Porites evermanni</name>
    <dbReference type="NCBI Taxonomy" id="104178"/>
    <lineage>
        <taxon>Eukaryota</taxon>
        <taxon>Metazoa</taxon>
        <taxon>Cnidaria</taxon>
        <taxon>Anthozoa</taxon>
        <taxon>Hexacorallia</taxon>
        <taxon>Scleractinia</taxon>
        <taxon>Fungiina</taxon>
        <taxon>Poritidae</taxon>
        <taxon>Porites</taxon>
    </lineage>
</organism>
<name>A0ABN8M0H6_9CNID</name>
<proteinExistence type="predicted"/>
<dbReference type="Pfam" id="PF00261">
    <property type="entry name" value="Tropomyosin"/>
    <property type="match status" value="1"/>
</dbReference>
<keyword evidence="1 2" id="KW-0175">Coiled coil</keyword>
<feature type="coiled-coil region" evidence="2">
    <location>
        <begin position="213"/>
        <end position="240"/>
    </location>
</feature>
<evidence type="ECO:0000313" key="4">
    <source>
        <dbReference type="EMBL" id="CAH3021221.1"/>
    </source>
</evidence>
<dbReference type="Proteomes" id="UP001159427">
    <property type="component" value="Unassembled WGS sequence"/>
</dbReference>